<dbReference type="HOGENOM" id="CLU_074142_0_0_1"/>
<feature type="domain" description="F-box" evidence="3">
    <location>
        <begin position="78"/>
        <end position="129"/>
    </location>
</feature>
<name>A0A0D2F431_9EURO</name>
<keyword evidence="2" id="KW-0472">Membrane</keyword>
<feature type="compositionally biased region" description="Basic and acidic residues" evidence="1">
    <location>
        <begin position="53"/>
        <end position="69"/>
    </location>
</feature>
<dbReference type="RefSeq" id="XP_013322330.1">
    <property type="nucleotide sequence ID" value="XM_013466876.1"/>
</dbReference>
<dbReference type="EMBL" id="KN847317">
    <property type="protein sequence ID" value="KIW61746.1"/>
    <property type="molecule type" value="Genomic_DNA"/>
</dbReference>
<dbReference type="AlphaFoldDB" id="A0A0D2F431"/>
<reference evidence="4 5" key="1">
    <citation type="submission" date="2015-01" db="EMBL/GenBank/DDBJ databases">
        <title>The Genome Sequence of Exophiala xenobiotica CBS118157.</title>
        <authorList>
            <consortium name="The Broad Institute Genomics Platform"/>
            <person name="Cuomo C."/>
            <person name="de Hoog S."/>
            <person name="Gorbushina A."/>
            <person name="Stielow B."/>
            <person name="Teixiera M."/>
            <person name="Abouelleil A."/>
            <person name="Chapman S.B."/>
            <person name="Priest M."/>
            <person name="Young S.K."/>
            <person name="Wortman J."/>
            <person name="Nusbaum C."/>
            <person name="Birren B."/>
        </authorList>
    </citation>
    <scope>NUCLEOTIDE SEQUENCE [LARGE SCALE GENOMIC DNA]</scope>
    <source>
        <strain evidence="4 5">CBS 118157</strain>
    </source>
</reference>
<dbReference type="RefSeq" id="XP_013322329.1">
    <property type="nucleotide sequence ID" value="XM_013466875.1"/>
</dbReference>
<accession>A0A0D2F431</accession>
<organism evidence="4 5">
    <name type="scientific">Exophiala xenobiotica</name>
    <dbReference type="NCBI Taxonomy" id="348802"/>
    <lineage>
        <taxon>Eukaryota</taxon>
        <taxon>Fungi</taxon>
        <taxon>Dikarya</taxon>
        <taxon>Ascomycota</taxon>
        <taxon>Pezizomycotina</taxon>
        <taxon>Eurotiomycetes</taxon>
        <taxon>Chaetothyriomycetidae</taxon>
        <taxon>Chaetothyriales</taxon>
        <taxon>Herpotrichiellaceae</taxon>
        <taxon>Exophiala</taxon>
    </lineage>
</organism>
<evidence type="ECO:0000259" key="3">
    <source>
        <dbReference type="PROSITE" id="PS50181"/>
    </source>
</evidence>
<sequence length="327" mass="38302">MFFIGFDTQTMRSWRTAPIGTAGWHRDDKNRLILLRIPEQIPLDPPSSFPSSTHEHHPHATLEIHEHKPSQPPTSSKTPNLTTLPPEIIHCIADNLHPVDRVCLALTCKPLASAIISAPLLCPTSWSRFSDQRYDWLLPESYSLILRLAHGWIPKDKLRYCWKCHKILPRNEEYFRKRLACRKSPKWSIKLGVSKTKWENMGRKEKYTYLVETWCESPHEDSSSLYCDFCRDRTLEPGFGVGATLQHPVQCPLCLERELTYVWRPPRKPWIRAKALKVLKILWRPFDRIAMYMHMYVTAFIVLGGQLVNDLCERAWEYTRALKIFNR</sequence>
<dbReference type="Pfam" id="PF00646">
    <property type="entry name" value="F-box"/>
    <property type="match status" value="1"/>
</dbReference>
<dbReference type="OrthoDB" id="4154756at2759"/>
<keyword evidence="5" id="KW-1185">Reference proteome</keyword>
<dbReference type="STRING" id="348802.A0A0D2F431"/>
<dbReference type="EMBL" id="KN847317">
    <property type="protein sequence ID" value="KIW61745.1"/>
    <property type="molecule type" value="Genomic_DNA"/>
</dbReference>
<evidence type="ECO:0000313" key="4">
    <source>
        <dbReference type="EMBL" id="KIW61745.1"/>
    </source>
</evidence>
<dbReference type="Proteomes" id="UP000054342">
    <property type="component" value="Unassembled WGS sequence"/>
</dbReference>
<dbReference type="InterPro" id="IPR001810">
    <property type="entry name" value="F-box_dom"/>
</dbReference>
<keyword evidence="2" id="KW-1133">Transmembrane helix</keyword>
<dbReference type="PROSITE" id="PS50181">
    <property type="entry name" value="FBOX"/>
    <property type="match status" value="1"/>
</dbReference>
<proteinExistence type="predicted"/>
<dbReference type="GeneID" id="25323740"/>
<protein>
    <recommendedName>
        <fullName evidence="3">F-box domain-containing protein</fullName>
    </recommendedName>
</protein>
<evidence type="ECO:0000313" key="5">
    <source>
        <dbReference type="Proteomes" id="UP000054342"/>
    </source>
</evidence>
<keyword evidence="2" id="KW-0812">Transmembrane</keyword>
<feature type="region of interest" description="Disordered" evidence="1">
    <location>
        <begin position="45"/>
        <end position="79"/>
    </location>
</feature>
<dbReference type="SUPFAM" id="SSF81383">
    <property type="entry name" value="F-box domain"/>
    <property type="match status" value="1"/>
</dbReference>
<dbReference type="InterPro" id="IPR036047">
    <property type="entry name" value="F-box-like_dom_sf"/>
</dbReference>
<gene>
    <name evidence="4" type="ORF">PV05_01832</name>
</gene>
<evidence type="ECO:0000256" key="1">
    <source>
        <dbReference type="SAM" id="MobiDB-lite"/>
    </source>
</evidence>
<dbReference type="CDD" id="cd09917">
    <property type="entry name" value="F-box_SF"/>
    <property type="match status" value="1"/>
</dbReference>
<evidence type="ECO:0000256" key="2">
    <source>
        <dbReference type="SAM" id="Phobius"/>
    </source>
</evidence>
<feature type="transmembrane region" description="Helical" evidence="2">
    <location>
        <begin position="289"/>
        <end position="308"/>
    </location>
</feature>